<evidence type="ECO:0000313" key="4">
    <source>
        <dbReference type="EMBL" id="NOL45572.1"/>
    </source>
</evidence>
<organism evidence="4 5">
    <name type="scientific">Kribbella sandramycini</name>
    <dbReference type="NCBI Taxonomy" id="60450"/>
    <lineage>
        <taxon>Bacteria</taxon>
        <taxon>Bacillati</taxon>
        <taxon>Actinomycetota</taxon>
        <taxon>Actinomycetes</taxon>
        <taxon>Propionibacteriales</taxon>
        <taxon>Kribbellaceae</taxon>
        <taxon>Kribbella</taxon>
    </lineage>
</organism>
<dbReference type="Gene3D" id="3.40.50.720">
    <property type="entry name" value="NAD(P)-binding Rossmann-like Domain"/>
    <property type="match status" value="1"/>
</dbReference>
<dbReference type="FunFam" id="3.40.50.720:FF:000084">
    <property type="entry name" value="Short-chain dehydrogenase reductase"/>
    <property type="match status" value="1"/>
</dbReference>
<comment type="similarity">
    <text evidence="1">Belongs to the short-chain dehydrogenases/reductases (SDR) family.</text>
</comment>
<sequence length="247" mass="25199">MTTQDLGGRRALVTGATSGIGRAIAQSFAAAGAEVVVTGRRAEQGAETVDLITAGGGKATFVQADLAELTEVDRLAQQVGEVDILANNAGFYPMVPTAAVTPDEFQRIYDVNLRSAYFLTAAIAPRMASSGGGVIVNTSSIGARIGMPVAAAYSGTKAALESMTRSWAVEFGPSGIRVNAVCAGGVRTDALLAMVPEEVLHQTSAPAPLGRVGTPEEIAEVVLFLASPRSSFVTGAVIVADGGYSVP</sequence>
<evidence type="ECO:0000313" key="6">
    <source>
        <dbReference type="Proteomes" id="UP000553957"/>
    </source>
</evidence>
<dbReference type="InterPro" id="IPR002347">
    <property type="entry name" value="SDR_fam"/>
</dbReference>
<dbReference type="Proteomes" id="UP000534306">
    <property type="component" value="Unassembled WGS sequence"/>
</dbReference>
<accession>A0A7Y4P2N4</accession>
<dbReference type="PROSITE" id="PS00061">
    <property type="entry name" value="ADH_SHORT"/>
    <property type="match status" value="1"/>
</dbReference>
<dbReference type="EMBL" id="JACHKF010000001">
    <property type="protein sequence ID" value="MBB6568800.1"/>
    <property type="molecule type" value="Genomic_DNA"/>
</dbReference>
<dbReference type="Proteomes" id="UP000553957">
    <property type="component" value="Unassembled WGS sequence"/>
</dbReference>
<dbReference type="SUPFAM" id="SSF51735">
    <property type="entry name" value="NAD(P)-binding Rossmann-fold domains"/>
    <property type="match status" value="1"/>
</dbReference>
<dbReference type="CDD" id="cd05233">
    <property type="entry name" value="SDR_c"/>
    <property type="match status" value="1"/>
</dbReference>
<evidence type="ECO:0000313" key="5">
    <source>
        <dbReference type="Proteomes" id="UP000534306"/>
    </source>
</evidence>
<evidence type="ECO:0000256" key="2">
    <source>
        <dbReference type="ARBA" id="ARBA00023002"/>
    </source>
</evidence>
<keyword evidence="2" id="KW-0560">Oxidoreductase</keyword>
<dbReference type="EMBL" id="JABJRC010000014">
    <property type="protein sequence ID" value="NOL45572.1"/>
    <property type="molecule type" value="Genomic_DNA"/>
</dbReference>
<dbReference type="PANTHER" id="PTHR43477">
    <property type="entry name" value="DIHYDROANTICAPSIN 7-DEHYDROGENASE"/>
    <property type="match status" value="1"/>
</dbReference>
<gene>
    <name evidence="3" type="ORF">HNR71_004437</name>
    <name evidence="4" type="ORF">HPO96_35545</name>
</gene>
<dbReference type="PRINTS" id="PR00081">
    <property type="entry name" value="GDHRDH"/>
</dbReference>
<keyword evidence="5" id="KW-1185">Reference proteome</keyword>
<dbReference type="GO" id="GO:0016491">
    <property type="term" value="F:oxidoreductase activity"/>
    <property type="evidence" value="ECO:0007669"/>
    <property type="project" value="UniProtKB-KW"/>
</dbReference>
<dbReference type="InterPro" id="IPR020904">
    <property type="entry name" value="Sc_DH/Rdtase_CS"/>
</dbReference>
<evidence type="ECO:0000256" key="1">
    <source>
        <dbReference type="ARBA" id="ARBA00006484"/>
    </source>
</evidence>
<dbReference type="PANTHER" id="PTHR43477:SF1">
    <property type="entry name" value="DIHYDROANTICAPSIN 7-DEHYDROGENASE"/>
    <property type="match status" value="1"/>
</dbReference>
<comment type="caution">
    <text evidence="4">The sequence shown here is derived from an EMBL/GenBank/DDBJ whole genome shotgun (WGS) entry which is preliminary data.</text>
</comment>
<dbReference type="Pfam" id="PF13561">
    <property type="entry name" value="adh_short_C2"/>
    <property type="match status" value="1"/>
</dbReference>
<dbReference type="RefSeq" id="WP_171678871.1">
    <property type="nucleotide sequence ID" value="NZ_BAAAGT010000019.1"/>
</dbReference>
<dbReference type="AlphaFoldDB" id="A0A7Y4P2N4"/>
<protein>
    <submittedName>
        <fullName evidence="3">NAD(P)-dependent dehydrogenase (Short-subunit alcohol dehydrogenase family)</fullName>
    </submittedName>
    <submittedName>
        <fullName evidence="4">SDR family oxidoreductase</fullName>
    </submittedName>
</protein>
<dbReference type="InterPro" id="IPR036291">
    <property type="entry name" value="NAD(P)-bd_dom_sf"/>
</dbReference>
<reference evidence="4 5" key="1">
    <citation type="submission" date="2020-05" db="EMBL/GenBank/DDBJ databases">
        <title>Genome sequence of Kribbella sandramycini ATCC 39419.</title>
        <authorList>
            <person name="Maclea K.S."/>
            <person name="Fair J.L."/>
        </authorList>
    </citation>
    <scope>NUCLEOTIDE SEQUENCE [LARGE SCALE GENOMIC DNA]</scope>
    <source>
        <strain evidence="4 5">ATCC 39419</strain>
    </source>
</reference>
<reference evidence="3 6" key="2">
    <citation type="submission" date="2020-08" db="EMBL/GenBank/DDBJ databases">
        <title>Sequencing the genomes of 1000 actinobacteria strains.</title>
        <authorList>
            <person name="Klenk H.-P."/>
        </authorList>
    </citation>
    <scope>NUCLEOTIDE SEQUENCE [LARGE SCALE GENOMIC DNA]</scope>
    <source>
        <strain evidence="3 6">DSM 15626</strain>
    </source>
</reference>
<name>A0A7Y4P2N4_9ACTN</name>
<dbReference type="NCBIfam" id="NF005559">
    <property type="entry name" value="PRK07231.1"/>
    <property type="match status" value="1"/>
</dbReference>
<proteinExistence type="inferred from homology"/>
<dbReference type="PRINTS" id="PR00080">
    <property type="entry name" value="SDRFAMILY"/>
</dbReference>
<dbReference type="InterPro" id="IPR051122">
    <property type="entry name" value="SDR_DHRS6-like"/>
</dbReference>
<evidence type="ECO:0000313" key="3">
    <source>
        <dbReference type="EMBL" id="MBB6568800.1"/>
    </source>
</evidence>